<dbReference type="VEuPathDB" id="VectorBase:LOC119164620"/>
<dbReference type="Pfam" id="PF05485">
    <property type="entry name" value="THAP"/>
    <property type="match status" value="1"/>
</dbReference>
<keyword evidence="11" id="KW-0131">Cell cycle</keyword>
<keyword evidence="10" id="KW-0539">Nucleus</keyword>
<dbReference type="PROSITE" id="PS50950">
    <property type="entry name" value="ZF_THAP"/>
    <property type="match status" value="1"/>
</dbReference>
<keyword evidence="5" id="KW-0862">Zinc</keyword>
<feature type="domain" description="THAP-type" evidence="13">
    <location>
        <begin position="1"/>
        <end position="83"/>
    </location>
</feature>
<sequence length="162" mass="18713">MPYCCVPRCKSSSKQRTPGISFHEIQSDPELRAKWLKVISRDDWTTNTTSCYSTLCSRHFGSSDFKESCEIRKLKKDAVPSSFEDYPPYLQLPKKRERSEASVRKREAAAPVKPGHQETLLKLLLTKFFRPIFTNFALKATDKHDVAKLFEIMPLSRKTLKL</sequence>
<evidence type="ECO:0000256" key="7">
    <source>
        <dbReference type="ARBA" id="ARBA00023054"/>
    </source>
</evidence>
<dbReference type="Gene3D" id="6.20.210.20">
    <property type="entry name" value="THAP domain"/>
    <property type="match status" value="1"/>
</dbReference>
<keyword evidence="7" id="KW-0175">Coiled coil</keyword>
<comment type="subcellular location">
    <subcellularLocation>
        <location evidence="1">Nucleus</location>
        <location evidence="1">Nucleoplasm</location>
    </subcellularLocation>
</comment>
<accession>A0A9J6DIU2</accession>
<evidence type="ECO:0000256" key="1">
    <source>
        <dbReference type="ARBA" id="ARBA00004642"/>
    </source>
</evidence>
<dbReference type="SMART" id="SM00692">
    <property type="entry name" value="DM3"/>
    <property type="match status" value="1"/>
</dbReference>
<organism evidence="14 15">
    <name type="scientific">Rhipicephalus microplus</name>
    <name type="common">Cattle tick</name>
    <name type="synonym">Boophilus microplus</name>
    <dbReference type="NCBI Taxonomy" id="6941"/>
    <lineage>
        <taxon>Eukaryota</taxon>
        <taxon>Metazoa</taxon>
        <taxon>Ecdysozoa</taxon>
        <taxon>Arthropoda</taxon>
        <taxon>Chelicerata</taxon>
        <taxon>Arachnida</taxon>
        <taxon>Acari</taxon>
        <taxon>Parasitiformes</taxon>
        <taxon>Ixodida</taxon>
        <taxon>Ixodoidea</taxon>
        <taxon>Ixodidae</taxon>
        <taxon>Rhipicephalinae</taxon>
        <taxon>Rhipicephalus</taxon>
        <taxon>Boophilus</taxon>
    </lineage>
</organism>
<dbReference type="GO" id="GO:0008270">
    <property type="term" value="F:zinc ion binding"/>
    <property type="evidence" value="ECO:0007669"/>
    <property type="project" value="UniProtKB-KW"/>
</dbReference>
<keyword evidence="4 12" id="KW-0863">Zinc-finger</keyword>
<dbReference type="PANTHER" id="PTHR46600:SF1">
    <property type="entry name" value="THAP DOMAIN-CONTAINING PROTEIN 1"/>
    <property type="match status" value="1"/>
</dbReference>
<dbReference type="EMBL" id="JABSTU010000009">
    <property type="protein sequence ID" value="KAH8021840.1"/>
    <property type="molecule type" value="Genomic_DNA"/>
</dbReference>
<evidence type="ECO:0000256" key="12">
    <source>
        <dbReference type="PROSITE-ProRule" id="PRU00309"/>
    </source>
</evidence>
<proteinExistence type="inferred from homology"/>
<dbReference type="GO" id="GO:0043565">
    <property type="term" value="F:sequence-specific DNA binding"/>
    <property type="evidence" value="ECO:0007669"/>
    <property type="project" value="InterPro"/>
</dbReference>
<keyword evidence="8 12" id="KW-0238">DNA-binding</keyword>
<reference evidence="14" key="1">
    <citation type="journal article" date="2020" name="Cell">
        <title>Large-Scale Comparative Analyses of Tick Genomes Elucidate Their Genetic Diversity and Vector Capacities.</title>
        <authorList>
            <consortium name="Tick Genome and Microbiome Consortium (TIGMIC)"/>
            <person name="Jia N."/>
            <person name="Wang J."/>
            <person name="Shi W."/>
            <person name="Du L."/>
            <person name="Sun Y."/>
            <person name="Zhan W."/>
            <person name="Jiang J.F."/>
            <person name="Wang Q."/>
            <person name="Zhang B."/>
            <person name="Ji P."/>
            <person name="Bell-Sakyi L."/>
            <person name="Cui X.M."/>
            <person name="Yuan T.T."/>
            <person name="Jiang B.G."/>
            <person name="Yang W.F."/>
            <person name="Lam T.T."/>
            <person name="Chang Q.C."/>
            <person name="Ding S.J."/>
            <person name="Wang X.J."/>
            <person name="Zhu J.G."/>
            <person name="Ruan X.D."/>
            <person name="Zhao L."/>
            <person name="Wei J.T."/>
            <person name="Ye R.Z."/>
            <person name="Que T.C."/>
            <person name="Du C.H."/>
            <person name="Zhou Y.H."/>
            <person name="Cheng J.X."/>
            <person name="Dai P.F."/>
            <person name="Guo W.B."/>
            <person name="Han X.H."/>
            <person name="Huang E.J."/>
            <person name="Li L.F."/>
            <person name="Wei W."/>
            <person name="Gao Y.C."/>
            <person name="Liu J.Z."/>
            <person name="Shao H.Z."/>
            <person name="Wang X."/>
            <person name="Wang C.C."/>
            <person name="Yang T.C."/>
            <person name="Huo Q.B."/>
            <person name="Li W."/>
            <person name="Chen H.Y."/>
            <person name="Chen S.E."/>
            <person name="Zhou L.G."/>
            <person name="Ni X.B."/>
            <person name="Tian J.H."/>
            <person name="Sheng Y."/>
            <person name="Liu T."/>
            <person name="Pan Y.S."/>
            <person name="Xia L.Y."/>
            <person name="Li J."/>
            <person name="Zhao F."/>
            <person name="Cao W.C."/>
        </authorList>
    </citation>
    <scope>NUCLEOTIDE SEQUENCE</scope>
    <source>
        <strain evidence="14">Rmic-2018</strain>
    </source>
</reference>
<reference evidence="14" key="2">
    <citation type="submission" date="2021-09" db="EMBL/GenBank/DDBJ databases">
        <authorList>
            <person name="Jia N."/>
            <person name="Wang J."/>
            <person name="Shi W."/>
            <person name="Du L."/>
            <person name="Sun Y."/>
            <person name="Zhan W."/>
            <person name="Jiang J."/>
            <person name="Wang Q."/>
            <person name="Zhang B."/>
            <person name="Ji P."/>
            <person name="Sakyi L.B."/>
            <person name="Cui X."/>
            <person name="Yuan T."/>
            <person name="Jiang B."/>
            <person name="Yang W."/>
            <person name="Lam T.T.-Y."/>
            <person name="Chang Q."/>
            <person name="Ding S."/>
            <person name="Wang X."/>
            <person name="Zhu J."/>
            <person name="Ruan X."/>
            <person name="Zhao L."/>
            <person name="Wei J."/>
            <person name="Que T."/>
            <person name="Du C."/>
            <person name="Cheng J."/>
            <person name="Dai P."/>
            <person name="Han X."/>
            <person name="Huang E."/>
            <person name="Gao Y."/>
            <person name="Liu J."/>
            <person name="Shao H."/>
            <person name="Ye R."/>
            <person name="Li L."/>
            <person name="Wei W."/>
            <person name="Wang X."/>
            <person name="Wang C."/>
            <person name="Huo Q."/>
            <person name="Li W."/>
            <person name="Guo W."/>
            <person name="Chen H."/>
            <person name="Chen S."/>
            <person name="Zhou L."/>
            <person name="Zhou L."/>
            <person name="Ni X."/>
            <person name="Tian J."/>
            <person name="Zhou Y."/>
            <person name="Sheng Y."/>
            <person name="Liu T."/>
            <person name="Pan Y."/>
            <person name="Xia L."/>
            <person name="Li J."/>
            <person name="Zhao F."/>
            <person name="Cao W."/>
        </authorList>
    </citation>
    <scope>NUCLEOTIDE SEQUENCE</scope>
    <source>
        <strain evidence="14">Rmic-2018</strain>
        <tissue evidence="14">Larvae</tissue>
    </source>
</reference>
<keyword evidence="3" id="KW-0479">Metal-binding</keyword>
<gene>
    <name evidence="14" type="ORF">HPB51_018546</name>
</gene>
<dbReference type="InterPro" id="IPR006612">
    <property type="entry name" value="THAP_Znf"/>
</dbReference>
<protein>
    <recommendedName>
        <fullName evidence="13">THAP-type domain-containing protein</fullName>
    </recommendedName>
</protein>
<evidence type="ECO:0000259" key="13">
    <source>
        <dbReference type="PROSITE" id="PS50950"/>
    </source>
</evidence>
<evidence type="ECO:0000256" key="5">
    <source>
        <dbReference type="ARBA" id="ARBA00022833"/>
    </source>
</evidence>
<evidence type="ECO:0000256" key="4">
    <source>
        <dbReference type="ARBA" id="ARBA00022771"/>
    </source>
</evidence>
<keyword evidence="9" id="KW-0804">Transcription</keyword>
<dbReference type="SUPFAM" id="SSF57716">
    <property type="entry name" value="Glucocorticoid receptor-like (DNA-binding domain)"/>
    <property type="match status" value="1"/>
</dbReference>
<name>A0A9J6DIU2_RHIMP</name>
<dbReference type="InterPro" id="IPR026516">
    <property type="entry name" value="THAP1/10"/>
</dbReference>
<evidence type="ECO:0000256" key="2">
    <source>
        <dbReference type="ARBA" id="ARBA00006177"/>
    </source>
</evidence>
<evidence type="ECO:0000256" key="6">
    <source>
        <dbReference type="ARBA" id="ARBA00023015"/>
    </source>
</evidence>
<keyword evidence="15" id="KW-1185">Reference proteome</keyword>
<dbReference type="AlphaFoldDB" id="A0A9J6DIU2"/>
<evidence type="ECO:0000256" key="8">
    <source>
        <dbReference type="ARBA" id="ARBA00023125"/>
    </source>
</evidence>
<evidence type="ECO:0000313" key="14">
    <source>
        <dbReference type="EMBL" id="KAH8021840.1"/>
    </source>
</evidence>
<comment type="similarity">
    <text evidence="2">Belongs to the THAP1 family.</text>
</comment>
<evidence type="ECO:0000256" key="9">
    <source>
        <dbReference type="ARBA" id="ARBA00023163"/>
    </source>
</evidence>
<dbReference type="SMART" id="SM00980">
    <property type="entry name" value="THAP"/>
    <property type="match status" value="1"/>
</dbReference>
<evidence type="ECO:0000256" key="11">
    <source>
        <dbReference type="ARBA" id="ARBA00023306"/>
    </source>
</evidence>
<dbReference type="GO" id="GO:0005654">
    <property type="term" value="C:nucleoplasm"/>
    <property type="evidence" value="ECO:0007669"/>
    <property type="project" value="UniProtKB-SubCell"/>
</dbReference>
<evidence type="ECO:0000256" key="10">
    <source>
        <dbReference type="ARBA" id="ARBA00023242"/>
    </source>
</evidence>
<dbReference type="PANTHER" id="PTHR46600">
    <property type="entry name" value="THAP DOMAIN-CONTAINING"/>
    <property type="match status" value="1"/>
</dbReference>
<comment type="caution">
    <text evidence="14">The sequence shown here is derived from an EMBL/GenBank/DDBJ whole genome shotgun (WGS) entry which is preliminary data.</text>
</comment>
<dbReference type="Proteomes" id="UP000821866">
    <property type="component" value="Chromosome 7"/>
</dbReference>
<keyword evidence="6" id="KW-0805">Transcription regulation</keyword>
<evidence type="ECO:0000256" key="3">
    <source>
        <dbReference type="ARBA" id="ARBA00022723"/>
    </source>
</evidence>
<dbReference type="InterPro" id="IPR038441">
    <property type="entry name" value="THAP_Znf_sf"/>
</dbReference>
<evidence type="ECO:0000313" key="15">
    <source>
        <dbReference type="Proteomes" id="UP000821866"/>
    </source>
</evidence>